<keyword evidence="3" id="KW-1185">Reference proteome</keyword>
<comment type="caution">
    <text evidence="2">The sequence shown here is derived from an EMBL/GenBank/DDBJ whole genome shotgun (WGS) entry which is preliminary data.</text>
</comment>
<accession>A0ABM9DX17</accession>
<protein>
    <submittedName>
        <fullName evidence="2">Uncharacterized protein</fullName>
    </submittedName>
</protein>
<dbReference type="Proteomes" id="UP001153050">
    <property type="component" value="Unassembled WGS sequence"/>
</dbReference>
<name>A0ABM9DX17_9HYPH</name>
<evidence type="ECO:0000313" key="3">
    <source>
        <dbReference type="Proteomes" id="UP001153050"/>
    </source>
</evidence>
<evidence type="ECO:0000313" key="2">
    <source>
        <dbReference type="EMBL" id="CAH2401291.1"/>
    </source>
</evidence>
<feature type="region of interest" description="Disordered" evidence="1">
    <location>
        <begin position="1"/>
        <end position="21"/>
    </location>
</feature>
<evidence type="ECO:0000256" key="1">
    <source>
        <dbReference type="SAM" id="MobiDB-lite"/>
    </source>
</evidence>
<sequence length="73" mass="7793">MRRRRESLQPKKINSQGVASEAEARRLNGLGFDAEHRGGACYPSAASRSMKLPCGYAVRGSPAAGGRSRQSTS</sequence>
<dbReference type="EMBL" id="CAKXZT010000122">
    <property type="protein sequence ID" value="CAH2401291.1"/>
    <property type="molecule type" value="Genomic_DNA"/>
</dbReference>
<organism evidence="2 3">
    <name type="scientific">Mesorhizobium escarrei</name>
    <dbReference type="NCBI Taxonomy" id="666018"/>
    <lineage>
        <taxon>Bacteria</taxon>
        <taxon>Pseudomonadati</taxon>
        <taxon>Pseudomonadota</taxon>
        <taxon>Alphaproteobacteria</taxon>
        <taxon>Hyphomicrobiales</taxon>
        <taxon>Phyllobacteriaceae</taxon>
        <taxon>Mesorhizobium</taxon>
    </lineage>
</organism>
<gene>
    <name evidence="2" type="ORF">MES5069_280068</name>
</gene>
<proteinExistence type="predicted"/>
<reference evidence="2 3" key="1">
    <citation type="submission" date="2022-03" db="EMBL/GenBank/DDBJ databases">
        <authorList>
            <person name="Brunel B."/>
        </authorList>
    </citation>
    <scope>NUCLEOTIDE SEQUENCE [LARGE SCALE GENOMIC DNA]</scope>
    <source>
        <strain evidence="2">STM5069sample</strain>
    </source>
</reference>